<evidence type="ECO:0000313" key="9">
    <source>
        <dbReference type="Proteomes" id="UP000030742"/>
    </source>
</evidence>
<evidence type="ECO:0000256" key="3">
    <source>
        <dbReference type="ARBA" id="ARBA00022989"/>
    </source>
</evidence>
<evidence type="ECO:0000256" key="4">
    <source>
        <dbReference type="ARBA" id="ARBA00023136"/>
    </source>
</evidence>
<dbReference type="AlphaFoldDB" id="U4TYU6"/>
<dbReference type="InterPro" id="IPR036249">
    <property type="entry name" value="Thioredoxin-like_sf"/>
</dbReference>
<sequence length="465" mass="53339">MRLNCTLVQVPLSPWLCQFWINIRIPLRKPHSKMNVLWLTPLIVLLGSFRPSNSSRVLELSNGFQKVRKSGGRWLVKFYAPWCGHCKRLEPIWIKVAQALSSTNVRVGRVDVTSYPSVGTEFNAFATPTIKFITPDSEHTYTGDRTLEALVNYGKRMAAPPVQEVRKVDSVAALKKANQLFFMYVGEREGPLWDTFYAIACHLQPHAFFYSTSYELGREALANGSRPFVLVHKDQELAFFPNSTQHEAEPSLERLNASLAQWVNRERFGTFPKLTSDAVKEVMQTGKFLVLAIVEEFRQGPHISEPMLEFRHRVESVIRRKRSLYHEHFQFGWMGSPDLANSLLMTRVPLPFLLVLNSSTLHHHQPDEEPARMSAEQIEAFLDRVLNETSPRLGGNGLYLHMARKVFDVKRHLEDMWLGNRFLIMLLFGLPGLFLMLILWASCCTDMLDAAEDDEDENGLHEKKE</sequence>
<keyword evidence="2 6" id="KW-0812">Transmembrane</keyword>
<evidence type="ECO:0000256" key="6">
    <source>
        <dbReference type="SAM" id="Phobius"/>
    </source>
</evidence>
<accession>U4TYU6</accession>
<evidence type="ECO:0000256" key="2">
    <source>
        <dbReference type="ARBA" id="ARBA00022692"/>
    </source>
</evidence>
<dbReference type="Pfam" id="PF00085">
    <property type="entry name" value="Thioredoxin"/>
    <property type="match status" value="1"/>
</dbReference>
<proteinExistence type="predicted"/>
<name>U4TYU6_DENPD</name>
<dbReference type="EMBL" id="KB631865">
    <property type="protein sequence ID" value="ERL86794.1"/>
    <property type="molecule type" value="Genomic_DNA"/>
</dbReference>
<dbReference type="PROSITE" id="PS51352">
    <property type="entry name" value="THIOREDOXIN_2"/>
    <property type="match status" value="1"/>
</dbReference>
<dbReference type="PANTHER" id="PTHR46426">
    <property type="entry name" value="PROTEIN DISULFIDE-ISOMERASE TMX3"/>
    <property type="match status" value="1"/>
</dbReference>
<dbReference type="SUPFAM" id="SSF52833">
    <property type="entry name" value="Thioredoxin-like"/>
    <property type="match status" value="1"/>
</dbReference>
<dbReference type="InterPro" id="IPR013766">
    <property type="entry name" value="Thioredoxin_domain"/>
</dbReference>
<feature type="transmembrane region" description="Helical" evidence="6">
    <location>
        <begin position="422"/>
        <end position="441"/>
    </location>
</feature>
<comment type="subcellular location">
    <subcellularLocation>
        <location evidence="1">Endoplasmic reticulum membrane</location>
        <topology evidence="1">Single-pass membrane protein</topology>
    </subcellularLocation>
</comment>
<reference evidence="8 9" key="1">
    <citation type="journal article" date="2013" name="Genome Biol.">
        <title>Draft genome of the mountain pine beetle, Dendroctonus ponderosae Hopkins, a major forest pest.</title>
        <authorList>
            <person name="Keeling C.I."/>
            <person name="Yuen M.M."/>
            <person name="Liao N.Y."/>
            <person name="Docking T.R."/>
            <person name="Chan S.K."/>
            <person name="Taylor G.A."/>
            <person name="Palmquist D.L."/>
            <person name="Jackman S.D."/>
            <person name="Nguyen A."/>
            <person name="Li M."/>
            <person name="Henderson H."/>
            <person name="Janes J.K."/>
            <person name="Zhao Y."/>
            <person name="Pandoh P."/>
            <person name="Moore R."/>
            <person name="Sperling F.A."/>
            <person name="Huber D.P."/>
            <person name="Birol I."/>
            <person name="Jones S.J."/>
            <person name="Bohlmann J."/>
        </authorList>
    </citation>
    <scope>NUCLEOTIDE SEQUENCE</scope>
</reference>
<evidence type="ECO:0000313" key="8">
    <source>
        <dbReference type="EMBL" id="ERL86794.1"/>
    </source>
</evidence>
<dbReference type="InterPro" id="IPR052250">
    <property type="entry name" value="PDI_TMX3"/>
</dbReference>
<protein>
    <recommendedName>
        <fullName evidence="7">Thioredoxin domain-containing protein</fullName>
    </recommendedName>
</protein>
<dbReference type="STRING" id="77166.U4TYU6"/>
<feature type="domain" description="Thioredoxin" evidence="7">
    <location>
        <begin position="44"/>
        <end position="159"/>
    </location>
</feature>
<dbReference type="Proteomes" id="UP000030742">
    <property type="component" value="Unassembled WGS sequence"/>
</dbReference>
<evidence type="ECO:0000259" key="7">
    <source>
        <dbReference type="PROSITE" id="PS51352"/>
    </source>
</evidence>
<keyword evidence="3 6" id="KW-1133">Transmembrane helix</keyword>
<dbReference type="PROSITE" id="PS00194">
    <property type="entry name" value="THIOREDOXIN_1"/>
    <property type="match status" value="1"/>
</dbReference>
<dbReference type="OrthoDB" id="74910at2759"/>
<evidence type="ECO:0000256" key="1">
    <source>
        <dbReference type="ARBA" id="ARBA00004389"/>
    </source>
</evidence>
<keyword evidence="4 6" id="KW-0472">Membrane</keyword>
<dbReference type="InterPro" id="IPR017937">
    <property type="entry name" value="Thioredoxin_CS"/>
</dbReference>
<dbReference type="GO" id="GO:0005789">
    <property type="term" value="C:endoplasmic reticulum membrane"/>
    <property type="evidence" value="ECO:0007669"/>
    <property type="project" value="UniProtKB-SubCell"/>
</dbReference>
<gene>
    <name evidence="8" type="ORF">D910_04199</name>
</gene>
<dbReference type="Gene3D" id="3.40.30.10">
    <property type="entry name" value="Glutaredoxin"/>
    <property type="match status" value="1"/>
</dbReference>
<organism evidence="8 9">
    <name type="scientific">Dendroctonus ponderosae</name>
    <name type="common">Mountain pine beetle</name>
    <dbReference type="NCBI Taxonomy" id="77166"/>
    <lineage>
        <taxon>Eukaryota</taxon>
        <taxon>Metazoa</taxon>
        <taxon>Ecdysozoa</taxon>
        <taxon>Arthropoda</taxon>
        <taxon>Hexapoda</taxon>
        <taxon>Insecta</taxon>
        <taxon>Pterygota</taxon>
        <taxon>Neoptera</taxon>
        <taxon>Endopterygota</taxon>
        <taxon>Coleoptera</taxon>
        <taxon>Polyphaga</taxon>
        <taxon>Cucujiformia</taxon>
        <taxon>Curculionidae</taxon>
        <taxon>Scolytinae</taxon>
        <taxon>Dendroctonus</taxon>
    </lineage>
</organism>
<comment type="function">
    <text evidence="5">Probable disulfide isomerase, which participates in the folding of proteins containing disulfide bonds. May act as a dithiol oxidase. Acts as a regulator of endoplasmic reticulum-mitochondria contact sites via its ability to regulate redox signals.</text>
</comment>
<evidence type="ECO:0000256" key="5">
    <source>
        <dbReference type="ARBA" id="ARBA00045246"/>
    </source>
</evidence>
<dbReference type="PANTHER" id="PTHR46426:SF1">
    <property type="entry name" value="PROTEIN DISULFIDE-ISOMERASE TMX3"/>
    <property type="match status" value="1"/>
</dbReference>